<evidence type="ECO:0000259" key="7">
    <source>
        <dbReference type="PROSITE" id="PS50259"/>
    </source>
</evidence>
<dbReference type="GO" id="GO:0043235">
    <property type="term" value="C:receptor complex"/>
    <property type="evidence" value="ECO:0007669"/>
    <property type="project" value="TreeGrafter"/>
</dbReference>
<evidence type="ECO:0000313" key="8">
    <source>
        <dbReference type="EMBL" id="KAF7705524.1"/>
    </source>
</evidence>
<feature type="transmembrane region" description="Helical" evidence="6">
    <location>
        <begin position="183"/>
        <end position="201"/>
    </location>
</feature>
<comment type="subcellular location">
    <subcellularLocation>
        <location evidence="1">Membrane</location>
        <topology evidence="1">Multi-pass membrane protein</topology>
    </subcellularLocation>
</comment>
<proteinExistence type="inferred from homology"/>
<keyword evidence="3 6" id="KW-0812">Transmembrane</keyword>
<dbReference type="AlphaFoldDB" id="A0A8T0BEQ5"/>
<dbReference type="InterPro" id="IPR017978">
    <property type="entry name" value="GPCR_3_C"/>
</dbReference>
<evidence type="ECO:0000256" key="6">
    <source>
        <dbReference type="SAM" id="Phobius"/>
    </source>
</evidence>
<gene>
    <name evidence="8" type="ORF">HF521_020810</name>
</gene>
<evidence type="ECO:0000256" key="2">
    <source>
        <dbReference type="ARBA" id="ARBA00007242"/>
    </source>
</evidence>
<protein>
    <recommendedName>
        <fullName evidence="7">G-protein coupled receptors family 3 profile domain-containing protein</fullName>
    </recommendedName>
</protein>
<reference evidence="8" key="1">
    <citation type="submission" date="2020-08" db="EMBL/GenBank/DDBJ databases">
        <title>Chromosome-level assembly of Southern catfish (Silurus meridionalis) provides insights into visual adaptation to the nocturnal and benthic lifestyles.</title>
        <authorList>
            <person name="Zhang Y."/>
            <person name="Wang D."/>
            <person name="Peng Z."/>
        </authorList>
    </citation>
    <scope>NUCLEOTIDE SEQUENCE</scope>
    <source>
        <strain evidence="8">SWU-2019-XX</strain>
        <tissue evidence="8">Muscle</tissue>
    </source>
</reference>
<dbReference type="Proteomes" id="UP000606274">
    <property type="component" value="Unassembled WGS sequence"/>
</dbReference>
<evidence type="ECO:0000256" key="5">
    <source>
        <dbReference type="ARBA" id="ARBA00023136"/>
    </source>
</evidence>
<evidence type="ECO:0000313" key="9">
    <source>
        <dbReference type="Proteomes" id="UP000606274"/>
    </source>
</evidence>
<comment type="caution">
    <text evidence="8">The sequence shown here is derived from an EMBL/GenBank/DDBJ whole genome shotgun (WGS) entry which is preliminary data.</text>
</comment>
<dbReference type="Pfam" id="PF00003">
    <property type="entry name" value="7tm_3"/>
    <property type="match status" value="1"/>
</dbReference>
<feature type="transmembrane region" description="Helical" evidence="6">
    <location>
        <begin position="70"/>
        <end position="89"/>
    </location>
</feature>
<accession>A0A8T0BEQ5</accession>
<dbReference type="EMBL" id="JABFDY010000007">
    <property type="protein sequence ID" value="KAF7705524.1"/>
    <property type="molecule type" value="Genomic_DNA"/>
</dbReference>
<dbReference type="PROSITE" id="PS50259">
    <property type="entry name" value="G_PROTEIN_RECEP_F3_4"/>
    <property type="match status" value="1"/>
</dbReference>
<feature type="transmembrane region" description="Helical" evidence="6">
    <location>
        <begin position="149"/>
        <end position="171"/>
    </location>
</feature>
<feature type="domain" description="G-protein coupled receptors family 3 profile" evidence="7">
    <location>
        <begin position="155"/>
        <end position="200"/>
    </location>
</feature>
<dbReference type="InterPro" id="IPR051753">
    <property type="entry name" value="RA-inducible_GPCR3"/>
</dbReference>
<dbReference type="GO" id="GO:0030295">
    <property type="term" value="F:protein kinase activator activity"/>
    <property type="evidence" value="ECO:0007669"/>
    <property type="project" value="TreeGrafter"/>
</dbReference>
<keyword evidence="5 6" id="KW-0472">Membrane</keyword>
<dbReference type="GO" id="GO:0004930">
    <property type="term" value="F:G protein-coupled receptor activity"/>
    <property type="evidence" value="ECO:0007669"/>
    <property type="project" value="InterPro"/>
</dbReference>
<dbReference type="GO" id="GO:0005886">
    <property type="term" value="C:plasma membrane"/>
    <property type="evidence" value="ECO:0007669"/>
    <property type="project" value="TreeGrafter"/>
</dbReference>
<keyword evidence="4 6" id="KW-1133">Transmembrane helix</keyword>
<feature type="transmembrane region" description="Helical" evidence="6">
    <location>
        <begin position="109"/>
        <end position="137"/>
    </location>
</feature>
<evidence type="ECO:0000256" key="1">
    <source>
        <dbReference type="ARBA" id="ARBA00004141"/>
    </source>
</evidence>
<dbReference type="PANTHER" id="PTHR14511">
    <property type="entry name" value="G PROTEIN COUPLED RECEPTOR, CLASS C, GROUP 5"/>
    <property type="match status" value="1"/>
</dbReference>
<name>A0A8T0BEQ5_SILME</name>
<evidence type="ECO:0000256" key="3">
    <source>
        <dbReference type="ARBA" id="ARBA00022692"/>
    </source>
</evidence>
<comment type="similarity">
    <text evidence="2">Belongs to the G-protein coupled receptor 3 family.</text>
</comment>
<keyword evidence="9" id="KW-1185">Reference proteome</keyword>
<dbReference type="GO" id="GO:0070062">
    <property type="term" value="C:extracellular exosome"/>
    <property type="evidence" value="ECO:0007669"/>
    <property type="project" value="TreeGrafter"/>
</dbReference>
<organism evidence="8 9">
    <name type="scientific">Silurus meridionalis</name>
    <name type="common">Southern catfish</name>
    <name type="synonym">Silurus soldatovi meridionalis</name>
    <dbReference type="NCBI Taxonomy" id="175797"/>
    <lineage>
        <taxon>Eukaryota</taxon>
        <taxon>Metazoa</taxon>
        <taxon>Chordata</taxon>
        <taxon>Craniata</taxon>
        <taxon>Vertebrata</taxon>
        <taxon>Euteleostomi</taxon>
        <taxon>Actinopterygii</taxon>
        <taxon>Neopterygii</taxon>
        <taxon>Teleostei</taxon>
        <taxon>Ostariophysi</taxon>
        <taxon>Siluriformes</taxon>
        <taxon>Siluridae</taxon>
        <taxon>Silurus</taxon>
    </lineage>
</organism>
<evidence type="ECO:0000256" key="4">
    <source>
        <dbReference type="ARBA" id="ARBA00022989"/>
    </source>
</evidence>
<sequence>MLLVAVNAVHDFTMRAPAPATSAPARTSTRLVSGVEADLLSSRATEPFISHHTHSSVQVTSAMGCFASRLFWILLFAQLVALLPGSSGAPQGCGSNVSSLYYNLCDLGAVWGIVLEAFATAGVVVCLILIMVLLASIPFMSDNRRRRSVSLDAGLLLGTLGLFGLAFAFIVGKDFATCTSRRFLFGVLFAACFSCLLMKAVNFNILSRHNKAPDLGHSALEPWLFGWSK</sequence>
<dbReference type="PANTHER" id="PTHR14511:SF15">
    <property type="entry name" value="G-PROTEIN COUPLED RECEPTOR FAMILY C GROUP 5 MEMBER C"/>
    <property type="match status" value="1"/>
</dbReference>